<feature type="transmembrane region" description="Helical" evidence="1">
    <location>
        <begin position="262"/>
        <end position="282"/>
    </location>
</feature>
<dbReference type="Pfam" id="PF06166">
    <property type="entry name" value="DUF979"/>
    <property type="match status" value="1"/>
</dbReference>
<feature type="transmembrane region" description="Helical" evidence="1">
    <location>
        <begin position="6"/>
        <end position="25"/>
    </location>
</feature>
<evidence type="ECO:0000313" key="2">
    <source>
        <dbReference type="EMBL" id="RDI67572.1"/>
    </source>
</evidence>
<proteinExistence type="predicted"/>
<gene>
    <name evidence="2" type="ORF">DFR76_103643</name>
</gene>
<name>A0A370IA34_9NOCA</name>
<feature type="transmembrane region" description="Helical" evidence="1">
    <location>
        <begin position="32"/>
        <end position="52"/>
    </location>
</feature>
<evidence type="ECO:0000256" key="1">
    <source>
        <dbReference type="SAM" id="Phobius"/>
    </source>
</evidence>
<feature type="transmembrane region" description="Helical" evidence="1">
    <location>
        <begin position="176"/>
        <end position="194"/>
    </location>
</feature>
<keyword evidence="1" id="KW-0812">Transmembrane</keyword>
<keyword evidence="1" id="KW-0472">Membrane</keyword>
<feature type="transmembrane region" description="Helical" evidence="1">
    <location>
        <begin position="58"/>
        <end position="80"/>
    </location>
</feature>
<dbReference type="Proteomes" id="UP000254869">
    <property type="component" value="Unassembled WGS sequence"/>
</dbReference>
<feature type="transmembrane region" description="Helical" evidence="1">
    <location>
        <begin position="302"/>
        <end position="323"/>
    </location>
</feature>
<evidence type="ECO:0000313" key="3">
    <source>
        <dbReference type="Proteomes" id="UP000254869"/>
    </source>
</evidence>
<organism evidence="2 3">
    <name type="scientific">Nocardia pseudobrasiliensis</name>
    <dbReference type="NCBI Taxonomy" id="45979"/>
    <lineage>
        <taxon>Bacteria</taxon>
        <taxon>Bacillati</taxon>
        <taxon>Actinomycetota</taxon>
        <taxon>Actinomycetes</taxon>
        <taxon>Mycobacteriales</taxon>
        <taxon>Nocardiaceae</taxon>
        <taxon>Nocardia</taxon>
    </lineage>
</organism>
<feature type="transmembrane region" description="Helical" evidence="1">
    <location>
        <begin position="101"/>
        <end position="124"/>
    </location>
</feature>
<comment type="caution">
    <text evidence="2">The sequence shown here is derived from an EMBL/GenBank/DDBJ whole genome shotgun (WGS) entry which is preliminary data.</text>
</comment>
<dbReference type="InterPro" id="IPR009323">
    <property type="entry name" value="DUF979"/>
</dbReference>
<protein>
    <submittedName>
        <fullName evidence="2">Putative membrane protein</fullName>
    </submittedName>
</protein>
<dbReference type="AlphaFoldDB" id="A0A370IA34"/>
<sequence length="325" mass="33807">MINAEWLYWTLGLFFAANAVFAALQRDNPRRAGAATFWGLLGLCFCYSTFVVDKVAPAWPLGVAVLVVGGLGGLGALGNSEISTTTVPERESAATKLGNRLFVPAVLIPVVALVFATMVASVKIGGKPLLATGTPALTGLGAGVLFALAVAMVLLRPAGPTGPGLALREGSRLAQSIGWALLLPQLIAVLGLLFDKAGVGRQVGRIFTAVLPHDSLLPAVLLYCVGMAVFTIVMGNAFAAFPVMTAAIGWPVLVTQFHGNATLVLAVGMLCGFTGTLCTPMAANFNIVPAILLEMKDRYGPIKAQIPTAVAILVCNIAIMYLWGF</sequence>
<keyword evidence="3" id="KW-1185">Reference proteome</keyword>
<feature type="transmembrane region" description="Helical" evidence="1">
    <location>
        <begin position="220"/>
        <end position="250"/>
    </location>
</feature>
<accession>A0A370IA34</accession>
<feature type="transmembrane region" description="Helical" evidence="1">
    <location>
        <begin position="136"/>
        <end position="155"/>
    </location>
</feature>
<dbReference type="STRING" id="1210086.GCA_001613105_05647"/>
<dbReference type="EMBL" id="QQBC01000003">
    <property type="protein sequence ID" value="RDI67572.1"/>
    <property type="molecule type" value="Genomic_DNA"/>
</dbReference>
<keyword evidence="1" id="KW-1133">Transmembrane helix</keyword>
<reference evidence="2 3" key="1">
    <citation type="submission" date="2018-07" db="EMBL/GenBank/DDBJ databases">
        <title>Genomic Encyclopedia of Type Strains, Phase IV (KMG-IV): sequencing the most valuable type-strain genomes for metagenomic binning, comparative biology and taxonomic classification.</title>
        <authorList>
            <person name="Goeker M."/>
        </authorList>
    </citation>
    <scope>NUCLEOTIDE SEQUENCE [LARGE SCALE GENOMIC DNA]</scope>
    <source>
        <strain evidence="2 3">DSM 44290</strain>
    </source>
</reference>